<gene>
    <name evidence="1" type="ORF">BLA60_27895</name>
</gene>
<dbReference type="InterPro" id="IPR001623">
    <property type="entry name" value="DnaJ_domain"/>
</dbReference>
<evidence type="ECO:0000313" key="1">
    <source>
        <dbReference type="EMBL" id="OLF07390.1"/>
    </source>
</evidence>
<dbReference type="OrthoDB" id="4368010at2"/>
<dbReference type="AlphaFoldDB" id="A0A7Z1AWU5"/>
<dbReference type="SUPFAM" id="SSF46565">
    <property type="entry name" value="Chaperone J-domain"/>
    <property type="match status" value="1"/>
</dbReference>
<dbReference type="Gene3D" id="1.10.510.10">
    <property type="entry name" value="Transferase(Phosphotransferase) domain 1"/>
    <property type="match status" value="1"/>
</dbReference>
<dbReference type="SUPFAM" id="SSF56112">
    <property type="entry name" value="Protein kinase-like (PK-like)"/>
    <property type="match status" value="1"/>
</dbReference>
<dbReference type="EMBL" id="MSIF01000016">
    <property type="protein sequence ID" value="OLF07390.1"/>
    <property type="molecule type" value="Genomic_DNA"/>
</dbReference>
<proteinExistence type="predicted"/>
<dbReference type="Proteomes" id="UP000185696">
    <property type="component" value="Unassembled WGS sequence"/>
</dbReference>
<organism evidence="1 2">
    <name type="scientific">Actinophytocola xinjiangensis</name>
    <dbReference type="NCBI Taxonomy" id="485602"/>
    <lineage>
        <taxon>Bacteria</taxon>
        <taxon>Bacillati</taxon>
        <taxon>Actinomycetota</taxon>
        <taxon>Actinomycetes</taxon>
        <taxon>Pseudonocardiales</taxon>
        <taxon>Pseudonocardiaceae</taxon>
    </lineage>
</organism>
<reference evidence="1 2" key="1">
    <citation type="submission" date="2016-12" db="EMBL/GenBank/DDBJ databases">
        <title>The draft genome sequence of Actinophytocola xinjiangensis.</title>
        <authorList>
            <person name="Wang W."/>
            <person name="Yuan L."/>
        </authorList>
    </citation>
    <scope>NUCLEOTIDE SEQUENCE [LARGE SCALE GENOMIC DNA]</scope>
    <source>
        <strain evidence="1 2">CGMCC 4.4663</strain>
    </source>
</reference>
<name>A0A7Z1AWU5_9PSEU</name>
<sequence length="329" mass="36528">MLTWDDAIAVIEKAEGATALFGADTARAHRRYRELAAALHPDRNPGNERAHRAVVTLNRLYDDWKRPRHLTVTTATSSYTLTRPPHAVGSIATTYRTTGPCLVKLVRNPVFNTLLHAEWAALRALDDLTERHRWLRPYFPRLIDTSGPVARGDHAFTVLNPLVDGFTTLAEIRTAFPGGLDGRDYAWMHRRLLRAVAGAHRAGIVHGHLTADNVLVQPEQHGIVLVGWSFAVGDGELPVAVDNAVNYPPEVHRGQPVTTATDVHMLHTMMADLLAPGEKRQRTFATWCTQDSPAQRPAAADLLDEYDQLLDELYGPRTFRPFTLPETGA</sequence>
<dbReference type="CDD" id="cd06257">
    <property type="entry name" value="DnaJ"/>
    <property type="match status" value="1"/>
</dbReference>
<dbReference type="InterPro" id="IPR036869">
    <property type="entry name" value="J_dom_sf"/>
</dbReference>
<dbReference type="Gene3D" id="1.10.287.110">
    <property type="entry name" value="DnaJ domain"/>
    <property type="match status" value="1"/>
</dbReference>
<dbReference type="InterPro" id="IPR011009">
    <property type="entry name" value="Kinase-like_dom_sf"/>
</dbReference>
<keyword evidence="2" id="KW-1185">Reference proteome</keyword>
<comment type="caution">
    <text evidence="1">The sequence shown here is derived from an EMBL/GenBank/DDBJ whole genome shotgun (WGS) entry which is preliminary data.</text>
</comment>
<dbReference type="RefSeq" id="WP_075135982.1">
    <property type="nucleotide sequence ID" value="NZ_MSIF01000016.1"/>
</dbReference>
<protein>
    <submittedName>
        <fullName evidence="1">Adenylate cyclase</fullName>
    </submittedName>
</protein>
<accession>A0A7Z1AWU5</accession>
<evidence type="ECO:0000313" key="2">
    <source>
        <dbReference type="Proteomes" id="UP000185696"/>
    </source>
</evidence>